<dbReference type="EMBL" id="STGT01000003">
    <property type="protein sequence ID" value="THV13762.1"/>
    <property type="molecule type" value="Genomic_DNA"/>
</dbReference>
<keyword evidence="2" id="KW-1185">Reference proteome</keyword>
<reference evidence="1 2" key="1">
    <citation type="submission" date="2019-04" db="EMBL/GenBank/DDBJ databases">
        <title>Genome sequence of strain 7209-2.</title>
        <authorList>
            <person name="Gao J."/>
            <person name="Sun J."/>
        </authorList>
    </citation>
    <scope>NUCLEOTIDE SEQUENCE [LARGE SCALE GENOMIC DNA]</scope>
    <source>
        <strain evidence="1 2">7209-2</strain>
    </source>
</reference>
<dbReference type="InterPro" id="IPR012441">
    <property type="entry name" value="DUF1643"/>
</dbReference>
<accession>A0ABY2QTI6</accession>
<sequence length="184" mass="20273">MNVDLFQNAVLDAPFMLKEAVISDCTFYRYELRRIWDTGKPMLVVCMLNPSTADSSINDPTVLTLIHFGKLWGYGGLLIVNLYAFRSSSPAEMFSKGADAIGPMNEKYTFAAVKYAKENGGKLLAAWGNGGHEKAMFFAERVNCAGVELICLGNTQSGAPKHPLARGKHRIPRDQMPIVWRAAA</sequence>
<proteinExistence type="predicted"/>
<comment type="caution">
    <text evidence="1">The sequence shown here is derived from an EMBL/GenBank/DDBJ whole genome shotgun (WGS) entry which is preliminary data.</text>
</comment>
<dbReference type="Pfam" id="PF07799">
    <property type="entry name" value="DUF1643"/>
    <property type="match status" value="1"/>
</dbReference>
<evidence type="ECO:0000313" key="2">
    <source>
        <dbReference type="Proteomes" id="UP000309667"/>
    </source>
</evidence>
<protein>
    <submittedName>
        <fullName evidence="1">DUF1643 domain-containing protein</fullName>
    </submittedName>
</protein>
<dbReference type="Proteomes" id="UP000309667">
    <property type="component" value="Unassembled WGS sequence"/>
</dbReference>
<dbReference type="RefSeq" id="WP_136558470.1">
    <property type="nucleotide sequence ID" value="NZ_STGT01000003.1"/>
</dbReference>
<gene>
    <name evidence="1" type="ORF">E9677_12705</name>
</gene>
<organism evidence="1 2">
    <name type="scientific">Rhizobium rhizophilum</name>
    <dbReference type="NCBI Taxonomy" id="1850373"/>
    <lineage>
        <taxon>Bacteria</taxon>
        <taxon>Pseudomonadati</taxon>
        <taxon>Pseudomonadota</taxon>
        <taxon>Alphaproteobacteria</taxon>
        <taxon>Hyphomicrobiales</taxon>
        <taxon>Rhizobiaceae</taxon>
        <taxon>Rhizobium/Agrobacterium group</taxon>
        <taxon>Rhizobium</taxon>
    </lineage>
</organism>
<name>A0ABY2QTI6_9HYPH</name>
<evidence type="ECO:0000313" key="1">
    <source>
        <dbReference type="EMBL" id="THV13762.1"/>
    </source>
</evidence>